<name>A0A1Y0IBY6_9GAMM</name>
<dbReference type="EMBL" id="CP021425">
    <property type="protein sequence ID" value="ARU58038.1"/>
    <property type="molecule type" value="Genomic_DNA"/>
</dbReference>
<keyword evidence="2" id="KW-1185">Reference proteome</keyword>
<gene>
    <name evidence="1" type="ORF">OLMES_4020</name>
</gene>
<proteinExistence type="predicted"/>
<dbReference type="RefSeq" id="WP_087462863.1">
    <property type="nucleotide sequence ID" value="NZ_CP021425.1"/>
</dbReference>
<reference evidence="1 2" key="1">
    <citation type="submission" date="2017-05" db="EMBL/GenBank/DDBJ databases">
        <title>Genomic insights into alkan degradation activity of Oleiphilus messinensis.</title>
        <authorList>
            <person name="Kozyavkin S.A."/>
            <person name="Slesarev A.I."/>
            <person name="Golyshin P.N."/>
            <person name="Korzhenkov A."/>
            <person name="Golyshina O.N."/>
            <person name="Toshchakov S.V."/>
        </authorList>
    </citation>
    <scope>NUCLEOTIDE SEQUENCE [LARGE SCALE GENOMIC DNA]</scope>
    <source>
        <strain evidence="1 2">ME102</strain>
    </source>
</reference>
<evidence type="ECO:0000313" key="2">
    <source>
        <dbReference type="Proteomes" id="UP000196027"/>
    </source>
</evidence>
<accession>A0A1Y0IBY6</accession>
<protein>
    <submittedName>
        <fullName evidence="1">Uncharacterized protein</fullName>
    </submittedName>
</protein>
<dbReference type="KEGG" id="ome:OLMES_4020"/>
<dbReference type="Proteomes" id="UP000196027">
    <property type="component" value="Chromosome"/>
</dbReference>
<dbReference type="AlphaFoldDB" id="A0A1Y0IBY6"/>
<sequence>MKAIEIQIQQVVASLESGQITEAEAHRKIAEITTEIPEPDRLSDTVRSYMEDEINKMDIPEADKARLRLELNNTRG</sequence>
<organism evidence="1 2">
    <name type="scientific">Oleiphilus messinensis</name>
    <dbReference type="NCBI Taxonomy" id="141451"/>
    <lineage>
        <taxon>Bacteria</taxon>
        <taxon>Pseudomonadati</taxon>
        <taxon>Pseudomonadota</taxon>
        <taxon>Gammaproteobacteria</taxon>
        <taxon>Oceanospirillales</taxon>
        <taxon>Oleiphilaceae</taxon>
        <taxon>Oleiphilus</taxon>
    </lineage>
</organism>
<evidence type="ECO:0000313" key="1">
    <source>
        <dbReference type="EMBL" id="ARU58038.1"/>
    </source>
</evidence>